<accession>A0A430RD26</accession>
<dbReference type="InterPro" id="IPR032466">
    <property type="entry name" value="Metal_Hydrolase"/>
</dbReference>
<dbReference type="Pfam" id="PF04909">
    <property type="entry name" value="Amidohydro_2"/>
    <property type="match status" value="1"/>
</dbReference>
<evidence type="ECO:0000313" key="5">
    <source>
        <dbReference type="Proteomes" id="UP000288082"/>
    </source>
</evidence>
<dbReference type="PANTHER" id="PTHR42889:SF1">
    <property type="entry name" value="BLR3681 PROTEIN"/>
    <property type="match status" value="1"/>
</dbReference>
<organism evidence="2 5">
    <name type="scientific">Thermus scotoductus</name>
    <dbReference type="NCBI Taxonomy" id="37636"/>
    <lineage>
        <taxon>Bacteria</taxon>
        <taxon>Thermotogati</taxon>
        <taxon>Deinococcota</taxon>
        <taxon>Deinococci</taxon>
        <taxon>Thermales</taxon>
        <taxon>Thermaceae</taxon>
        <taxon>Thermus</taxon>
    </lineage>
</organism>
<feature type="domain" description="Amidohydrolase-related" evidence="1">
    <location>
        <begin position="13"/>
        <end position="321"/>
    </location>
</feature>
<evidence type="ECO:0000313" key="3">
    <source>
        <dbReference type="EMBL" id="RTH15181.1"/>
    </source>
</evidence>
<keyword evidence="2" id="KW-0378">Hydrolase</keyword>
<gene>
    <name evidence="3" type="ORF">CSW41_11075</name>
    <name evidence="2" type="ORF">CSW50_00630</name>
</gene>
<protein>
    <submittedName>
        <fullName evidence="2">Amidohydrolase</fullName>
    </submittedName>
</protein>
<dbReference type="GO" id="GO:0016787">
    <property type="term" value="F:hydrolase activity"/>
    <property type="evidence" value="ECO:0007669"/>
    <property type="project" value="UniProtKB-KW"/>
</dbReference>
<reference evidence="4 5" key="1">
    <citation type="journal article" date="2019" name="Extremophiles">
        <title>Biogeography of thermophiles and predominance of Thermus scotoductus in domestic water heaters.</title>
        <authorList>
            <person name="Wilpiszeski R.L."/>
            <person name="Zhang Z."/>
            <person name="House C.H."/>
        </authorList>
    </citation>
    <scope>NUCLEOTIDE SEQUENCE [LARGE SCALE GENOMIC DNA]</scope>
    <source>
        <strain evidence="3 4">28_S28</strain>
        <strain evidence="2 5">38_S38</strain>
    </source>
</reference>
<dbReference type="Proteomes" id="UP000287439">
    <property type="component" value="Unassembled WGS sequence"/>
</dbReference>
<dbReference type="AlphaFoldDB" id="A0A430RD26"/>
<dbReference type="EMBL" id="PELM01000012">
    <property type="protein sequence ID" value="RTH05277.1"/>
    <property type="molecule type" value="Genomic_DNA"/>
</dbReference>
<proteinExistence type="predicted"/>
<evidence type="ECO:0000259" key="1">
    <source>
        <dbReference type="Pfam" id="PF04909"/>
    </source>
</evidence>
<name>A0A430RD26_THESC</name>
<dbReference type="SUPFAM" id="SSF51556">
    <property type="entry name" value="Metallo-dependent hydrolases"/>
    <property type="match status" value="1"/>
</dbReference>
<sequence length="333" mass="39009">MYIAKNGEKVFVVDGHIHIWDGSPENWRNRYGQGWIECFYDYHKSLSPKEYIWPQEKFQKYGLDQTVKDLFEEGYVDVGIFQSTYLTEFFKNGFNTFEQNYVAKKVYPDRFIVNAGVDPRDGERAFEYLRRLKGEYDIQGVKLYTAEWRGNSKGYRLNDPDALRLLEECAKLGIKNIHSHKGPTVWPLNKDAFDVHDVDEAATLFPELNFVVEHSGIPRIEDFCWIAKQDKNIYAGLAVVMPFIYSRPRYFAEIMAEFLYWLGPDRLLFGSDYAIWVPKWIIEMFMDFELPEDLKKEYGVDLDLETKRKILGLNAARLYNITVPEEAKGMVSA</sequence>
<evidence type="ECO:0000313" key="4">
    <source>
        <dbReference type="Proteomes" id="UP000287439"/>
    </source>
</evidence>
<dbReference type="Proteomes" id="UP000288082">
    <property type="component" value="Unassembled WGS sequence"/>
</dbReference>
<dbReference type="InterPro" id="IPR006680">
    <property type="entry name" value="Amidohydro-rel"/>
</dbReference>
<dbReference type="EMBL" id="PELV01000389">
    <property type="protein sequence ID" value="RTH15181.1"/>
    <property type="molecule type" value="Genomic_DNA"/>
</dbReference>
<comment type="caution">
    <text evidence="2">The sequence shown here is derived from an EMBL/GenBank/DDBJ whole genome shotgun (WGS) entry which is preliminary data.</text>
</comment>
<dbReference type="CDD" id="cd01292">
    <property type="entry name" value="metallo-dependent_hydrolases"/>
    <property type="match status" value="1"/>
</dbReference>
<evidence type="ECO:0000313" key="2">
    <source>
        <dbReference type="EMBL" id="RTH05277.1"/>
    </source>
</evidence>
<dbReference type="PANTHER" id="PTHR42889">
    <property type="entry name" value="BLR3681 PROTEIN"/>
    <property type="match status" value="1"/>
</dbReference>
<dbReference type="Gene3D" id="3.20.20.140">
    <property type="entry name" value="Metal-dependent hydrolases"/>
    <property type="match status" value="1"/>
</dbReference>
<dbReference type="RefSeq" id="WP_126186963.1">
    <property type="nucleotide sequence ID" value="NZ_PELM01000012.1"/>
</dbReference>